<dbReference type="InterPro" id="IPR032623">
    <property type="entry name" value="FecR_N"/>
</dbReference>
<dbReference type="PIRSF" id="PIRSF018266">
    <property type="entry name" value="FecR"/>
    <property type="match status" value="1"/>
</dbReference>
<dbReference type="RefSeq" id="WP_343814954.1">
    <property type="nucleotide sequence ID" value="NZ_BAAAFA010000002.1"/>
</dbReference>
<accession>A0ABP3WD04</accession>
<feature type="domain" description="FecR N-terminal" evidence="2">
    <location>
        <begin position="21"/>
        <end position="60"/>
    </location>
</feature>
<evidence type="ECO:0000259" key="1">
    <source>
        <dbReference type="Pfam" id="PF04773"/>
    </source>
</evidence>
<dbReference type="Pfam" id="PF04773">
    <property type="entry name" value="FecR"/>
    <property type="match status" value="1"/>
</dbReference>
<dbReference type="PANTHER" id="PTHR30273:SF2">
    <property type="entry name" value="PROTEIN FECR"/>
    <property type="match status" value="1"/>
</dbReference>
<dbReference type="Gene3D" id="2.60.120.1440">
    <property type="match status" value="1"/>
</dbReference>
<dbReference type="InterPro" id="IPR012373">
    <property type="entry name" value="Ferrdict_sens_TM"/>
</dbReference>
<sequence length="339" mass="38012">MSFSSEQNIDEADNLAEQLREQAIDWMVTLQSGEVTAQEQQRFLAWLTLSTQHQAVWQSITDSITQPTKALQDLSHTQQPLVEQVLLRNNTAFSIKRRAFLRNSIVVVALVGVAHRYQPLSNLTADFSTGTGERATHTLADGSELILNARTQVNINVTRAHGLTDLNRILYLTQGELQLTSNQQTTPFIIQCRDGDISLESNEKANHCLVKQYEDQTFVLALTGKLALKNKQGSTRYLNAGEGVYFNEVSIEQTQNNLNHKTQWSQGLYLAKNESLHALTQALSDYYPGFIHVSAEAKKLQVYGGYPLDELDKTFTTLEQTLAIKVRRLGDVVTFITLA</sequence>
<evidence type="ECO:0000313" key="4">
    <source>
        <dbReference type="Proteomes" id="UP001500021"/>
    </source>
</evidence>
<proteinExistence type="predicted"/>
<dbReference type="EMBL" id="BAAAFA010000002">
    <property type="protein sequence ID" value="GAA0812515.1"/>
    <property type="molecule type" value="Genomic_DNA"/>
</dbReference>
<evidence type="ECO:0000313" key="3">
    <source>
        <dbReference type="EMBL" id="GAA0812515.1"/>
    </source>
</evidence>
<keyword evidence="4" id="KW-1185">Reference proteome</keyword>
<dbReference type="Proteomes" id="UP001500021">
    <property type="component" value="Unassembled WGS sequence"/>
</dbReference>
<gene>
    <name evidence="3" type="ORF">GCM10009111_06580</name>
</gene>
<organism evidence="3 4">
    <name type="scientific">Colwellia asteriadis</name>
    <dbReference type="NCBI Taxonomy" id="517723"/>
    <lineage>
        <taxon>Bacteria</taxon>
        <taxon>Pseudomonadati</taxon>
        <taxon>Pseudomonadota</taxon>
        <taxon>Gammaproteobacteria</taxon>
        <taxon>Alteromonadales</taxon>
        <taxon>Colwelliaceae</taxon>
        <taxon>Colwellia</taxon>
    </lineage>
</organism>
<dbReference type="Pfam" id="PF16220">
    <property type="entry name" value="DUF4880"/>
    <property type="match status" value="1"/>
</dbReference>
<dbReference type="InterPro" id="IPR006860">
    <property type="entry name" value="FecR"/>
</dbReference>
<comment type="caution">
    <text evidence="3">The sequence shown here is derived from an EMBL/GenBank/DDBJ whole genome shotgun (WGS) entry which is preliminary data.</text>
</comment>
<protein>
    <submittedName>
        <fullName evidence="3">FecR domain-containing protein</fullName>
    </submittedName>
</protein>
<dbReference type="PANTHER" id="PTHR30273">
    <property type="entry name" value="PERIPLASMIC SIGNAL SENSOR AND SIGMA FACTOR ACTIVATOR FECR-RELATED"/>
    <property type="match status" value="1"/>
</dbReference>
<feature type="domain" description="FecR protein" evidence="1">
    <location>
        <begin position="126"/>
        <end position="225"/>
    </location>
</feature>
<name>A0ABP3WD04_9GAMM</name>
<evidence type="ECO:0000259" key="2">
    <source>
        <dbReference type="Pfam" id="PF16220"/>
    </source>
</evidence>
<reference evidence="4" key="1">
    <citation type="journal article" date="2019" name="Int. J. Syst. Evol. Microbiol.">
        <title>The Global Catalogue of Microorganisms (GCM) 10K type strain sequencing project: providing services to taxonomists for standard genome sequencing and annotation.</title>
        <authorList>
            <consortium name="The Broad Institute Genomics Platform"/>
            <consortium name="The Broad Institute Genome Sequencing Center for Infectious Disease"/>
            <person name="Wu L."/>
            <person name="Ma J."/>
        </authorList>
    </citation>
    <scope>NUCLEOTIDE SEQUENCE [LARGE SCALE GENOMIC DNA]</scope>
    <source>
        <strain evidence="4">JCM 15608</strain>
    </source>
</reference>